<evidence type="ECO:0000256" key="1">
    <source>
        <dbReference type="SAM" id="MobiDB-lite"/>
    </source>
</evidence>
<proteinExistence type="predicted"/>
<evidence type="ECO:0008006" key="4">
    <source>
        <dbReference type="Google" id="ProtNLM"/>
    </source>
</evidence>
<dbReference type="EMBL" id="BAABBE010000098">
    <property type="protein sequence ID" value="GAA3690590.1"/>
    <property type="molecule type" value="Genomic_DNA"/>
</dbReference>
<dbReference type="RefSeq" id="WP_346137375.1">
    <property type="nucleotide sequence ID" value="NZ_BAABBE010000098.1"/>
</dbReference>
<feature type="compositionally biased region" description="Basic residues" evidence="1">
    <location>
        <begin position="82"/>
        <end position="103"/>
    </location>
</feature>
<evidence type="ECO:0000313" key="2">
    <source>
        <dbReference type="EMBL" id="GAA3690590.1"/>
    </source>
</evidence>
<comment type="caution">
    <text evidence="2">The sequence shown here is derived from an EMBL/GenBank/DDBJ whole genome shotgun (WGS) entry which is preliminary data.</text>
</comment>
<feature type="region of interest" description="Disordered" evidence="1">
    <location>
        <begin position="77"/>
        <end position="103"/>
    </location>
</feature>
<reference evidence="3" key="1">
    <citation type="journal article" date="2019" name="Int. J. Syst. Evol. Microbiol.">
        <title>The Global Catalogue of Microorganisms (GCM) 10K type strain sequencing project: providing services to taxonomists for standard genome sequencing and annotation.</title>
        <authorList>
            <consortium name="The Broad Institute Genomics Platform"/>
            <consortium name="The Broad Institute Genome Sequencing Center for Infectious Disease"/>
            <person name="Wu L."/>
            <person name="Ma J."/>
        </authorList>
    </citation>
    <scope>NUCLEOTIDE SEQUENCE [LARGE SCALE GENOMIC DNA]</scope>
    <source>
        <strain evidence="3">JCM 17494</strain>
    </source>
</reference>
<sequence length="120" mass="13863">MIARNRLARNWEDLTEEQVTTMWTEVESAGPIGTGILTAWLAKEELRTVLACNRDKLDPAEVRTRLATTVETRWDGIEAVPAHRRHQRQERRHQPSRQTRRPQRLLLQPHGVILVDGVVT</sequence>
<gene>
    <name evidence="2" type="ORF">GCM10022267_91250</name>
</gene>
<accession>A0ABP7CLK8</accession>
<name>A0ABP7CLK8_9PSEU</name>
<dbReference type="Proteomes" id="UP001500711">
    <property type="component" value="Unassembled WGS sequence"/>
</dbReference>
<keyword evidence="3" id="KW-1185">Reference proteome</keyword>
<evidence type="ECO:0000313" key="3">
    <source>
        <dbReference type="Proteomes" id="UP001500711"/>
    </source>
</evidence>
<protein>
    <recommendedName>
        <fullName evidence="4">DUF222 domain-containing protein</fullName>
    </recommendedName>
</protein>
<organism evidence="2 3">
    <name type="scientific">Lentzea roselyniae</name>
    <dbReference type="NCBI Taxonomy" id="531940"/>
    <lineage>
        <taxon>Bacteria</taxon>
        <taxon>Bacillati</taxon>
        <taxon>Actinomycetota</taxon>
        <taxon>Actinomycetes</taxon>
        <taxon>Pseudonocardiales</taxon>
        <taxon>Pseudonocardiaceae</taxon>
        <taxon>Lentzea</taxon>
    </lineage>
</organism>